<keyword evidence="6" id="KW-0238">DNA-binding</keyword>
<feature type="modified residue" description="4-aspartylphosphate" evidence="3">
    <location>
        <position position="51"/>
    </location>
</feature>
<dbReference type="PANTHER" id="PTHR37299">
    <property type="entry name" value="TRANSCRIPTIONAL REGULATOR-RELATED"/>
    <property type="match status" value="1"/>
</dbReference>
<organism evidence="6 7">
    <name type="scientific">Candidatus Borkfalkia faecavium</name>
    <dbReference type="NCBI Taxonomy" id="2838508"/>
    <lineage>
        <taxon>Bacteria</taxon>
        <taxon>Bacillati</taxon>
        <taxon>Bacillota</taxon>
        <taxon>Clostridia</taxon>
        <taxon>Christensenellales</taxon>
        <taxon>Christensenellaceae</taxon>
        <taxon>Candidatus Borkfalkia</taxon>
    </lineage>
</organism>
<dbReference type="PROSITE" id="PS50110">
    <property type="entry name" value="RESPONSE_REGULATORY"/>
    <property type="match status" value="1"/>
</dbReference>
<feature type="domain" description="Response regulatory" evidence="4">
    <location>
        <begin position="1"/>
        <end position="114"/>
    </location>
</feature>
<sequence>MEDEDKEAERLSAAIRRYMQEKDLQYRVTRFSDGQDFVDGYTPGYDIVFLDIVLPRCNGMEAARALRSRDGAVSLVFVTNMANMAVKGYEVEASDFIVKPVRYSSFAMKMDRILAARRGRSASLLIAAEGNLKVLPASSVAYIEVCGHNLVYHTEQGNIVTRGALSKAEEQVKGAGFERCNVCYLVNLAFVTAVEGDIVTVGGDKLHISRAKKKSFLEKLTSSFGQGK</sequence>
<dbReference type="Pfam" id="PF00072">
    <property type="entry name" value="Response_reg"/>
    <property type="match status" value="1"/>
</dbReference>
<name>A0A9D2AUZ9_9FIRM</name>
<dbReference type="EMBL" id="DXEW01000010">
    <property type="protein sequence ID" value="HIX50109.1"/>
    <property type="molecule type" value="Genomic_DNA"/>
</dbReference>
<evidence type="ECO:0000313" key="6">
    <source>
        <dbReference type="EMBL" id="HIX50109.1"/>
    </source>
</evidence>
<feature type="domain" description="HTH LytTR-type" evidence="5">
    <location>
        <begin position="124"/>
        <end position="222"/>
    </location>
</feature>
<dbReference type="GO" id="GO:0000156">
    <property type="term" value="F:phosphorelay response regulator activity"/>
    <property type="evidence" value="ECO:0007669"/>
    <property type="project" value="InterPro"/>
</dbReference>
<evidence type="ECO:0000313" key="7">
    <source>
        <dbReference type="Proteomes" id="UP000886847"/>
    </source>
</evidence>
<protein>
    <recommendedName>
        <fullName evidence="1">Stage 0 sporulation protein A homolog</fullName>
    </recommendedName>
</protein>
<evidence type="ECO:0000256" key="2">
    <source>
        <dbReference type="ARBA" id="ARBA00024867"/>
    </source>
</evidence>
<accession>A0A9D2AUZ9</accession>
<dbReference type="InterPro" id="IPR001789">
    <property type="entry name" value="Sig_transdc_resp-reg_receiver"/>
</dbReference>
<dbReference type="Pfam" id="PF04397">
    <property type="entry name" value="LytTR"/>
    <property type="match status" value="1"/>
</dbReference>
<comment type="caution">
    <text evidence="6">The sequence shown here is derived from an EMBL/GenBank/DDBJ whole genome shotgun (WGS) entry which is preliminary data.</text>
</comment>
<evidence type="ECO:0000259" key="5">
    <source>
        <dbReference type="PROSITE" id="PS50930"/>
    </source>
</evidence>
<evidence type="ECO:0000256" key="1">
    <source>
        <dbReference type="ARBA" id="ARBA00018672"/>
    </source>
</evidence>
<dbReference type="CDD" id="cd00156">
    <property type="entry name" value="REC"/>
    <property type="match status" value="1"/>
</dbReference>
<dbReference type="GO" id="GO:0003677">
    <property type="term" value="F:DNA binding"/>
    <property type="evidence" value="ECO:0007669"/>
    <property type="project" value="UniProtKB-KW"/>
</dbReference>
<dbReference type="InterPro" id="IPR046947">
    <property type="entry name" value="LytR-like"/>
</dbReference>
<dbReference type="PROSITE" id="PS50930">
    <property type="entry name" value="HTH_LYTTR"/>
    <property type="match status" value="1"/>
</dbReference>
<evidence type="ECO:0000256" key="3">
    <source>
        <dbReference type="PROSITE-ProRule" id="PRU00169"/>
    </source>
</evidence>
<gene>
    <name evidence="6" type="ORF">H9851_02395</name>
</gene>
<dbReference type="PANTHER" id="PTHR37299:SF1">
    <property type="entry name" value="STAGE 0 SPORULATION PROTEIN A HOMOLOG"/>
    <property type="match status" value="1"/>
</dbReference>
<reference evidence="6" key="1">
    <citation type="journal article" date="2021" name="PeerJ">
        <title>Extensive microbial diversity within the chicken gut microbiome revealed by metagenomics and culture.</title>
        <authorList>
            <person name="Gilroy R."/>
            <person name="Ravi A."/>
            <person name="Getino M."/>
            <person name="Pursley I."/>
            <person name="Horton D.L."/>
            <person name="Alikhan N.F."/>
            <person name="Baker D."/>
            <person name="Gharbi K."/>
            <person name="Hall N."/>
            <person name="Watson M."/>
            <person name="Adriaenssens E.M."/>
            <person name="Foster-Nyarko E."/>
            <person name="Jarju S."/>
            <person name="Secka A."/>
            <person name="Antonio M."/>
            <person name="Oren A."/>
            <person name="Chaudhuri R.R."/>
            <person name="La Ragione R."/>
            <person name="Hildebrand F."/>
            <person name="Pallen M.J."/>
        </authorList>
    </citation>
    <scope>NUCLEOTIDE SEQUENCE</scope>
    <source>
        <strain evidence="6">2189</strain>
    </source>
</reference>
<keyword evidence="3" id="KW-0597">Phosphoprotein</keyword>
<dbReference type="SUPFAM" id="SSF52172">
    <property type="entry name" value="CheY-like"/>
    <property type="match status" value="1"/>
</dbReference>
<comment type="function">
    <text evidence="2">May play the central regulatory role in sporulation. It may be an element of the effector pathway responsible for the activation of sporulation genes in response to nutritional stress. Spo0A may act in concert with spo0H (a sigma factor) to control the expression of some genes that are critical to the sporulation process.</text>
</comment>
<dbReference type="SMART" id="SM00850">
    <property type="entry name" value="LytTR"/>
    <property type="match status" value="1"/>
</dbReference>
<dbReference type="InterPro" id="IPR011006">
    <property type="entry name" value="CheY-like_superfamily"/>
</dbReference>
<dbReference type="SMART" id="SM00448">
    <property type="entry name" value="REC"/>
    <property type="match status" value="1"/>
</dbReference>
<dbReference type="Proteomes" id="UP000886847">
    <property type="component" value="Unassembled WGS sequence"/>
</dbReference>
<evidence type="ECO:0000259" key="4">
    <source>
        <dbReference type="PROSITE" id="PS50110"/>
    </source>
</evidence>
<dbReference type="Gene3D" id="2.40.50.1020">
    <property type="entry name" value="LytTr DNA-binding domain"/>
    <property type="match status" value="1"/>
</dbReference>
<dbReference type="AlphaFoldDB" id="A0A9D2AUZ9"/>
<dbReference type="InterPro" id="IPR007492">
    <property type="entry name" value="LytTR_DNA-bd_dom"/>
</dbReference>
<dbReference type="Gene3D" id="3.40.50.2300">
    <property type="match status" value="1"/>
</dbReference>
<proteinExistence type="predicted"/>
<reference evidence="6" key="2">
    <citation type="submission" date="2021-04" db="EMBL/GenBank/DDBJ databases">
        <authorList>
            <person name="Gilroy R."/>
        </authorList>
    </citation>
    <scope>NUCLEOTIDE SEQUENCE</scope>
    <source>
        <strain evidence="6">2189</strain>
    </source>
</reference>